<comment type="catalytic activity">
    <reaction evidence="1">
        <text>S-ubiquitinyl-[E2 ubiquitin-conjugating enzyme]-L-cysteine + [acceptor protein]-L-lysine = [E2 ubiquitin-conjugating enzyme]-L-cysteine + N(6)-ubiquitinyl-[acceptor protein]-L-lysine.</text>
        <dbReference type="EC" id="2.3.2.27"/>
    </reaction>
</comment>
<dbReference type="GO" id="GO:0061630">
    <property type="term" value="F:ubiquitin protein ligase activity"/>
    <property type="evidence" value="ECO:0007669"/>
    <property type="project" value="UniProtKB-EC"/>
</dbReference>
<evidence type="ECO:0000256" key="10">
    <source>
        <dbReference type="ARBA" id="ARBA00022989"/>
    </source>
</evidence>
<dbReference type="GO" id="GO:0016874">
    <property type="term" value="F:ligase activity"/>
    <property type="evidence" value="ECO:0007669"/>
    <property type="project" value="UniProtKB-KW"/>
</dbReference>
<dbReference type="AlphaFoldDB" id="A3LP80"/>
<keyword evidence="6" id="KW-0479">Metal-binding</keyword>
<dbReference type="PANTHER" id="PTHR45977:SF4">
    <property type="entry name" value="RING-TYPE DOMAIN-CONTAINING PROTEIN"/>
    <property type="match status" value="1"/>
</dbReference>
<dbReference type="GO" id="GO:0008270">
    <property type="term" value="F:zinc ion binding"/>
    <property type="evidence" value="ECO:0007669"/>
    <property type="project" value="UniProtKB-KW"/>
</dbReference>
<keyword evidence="4" id="KW-0808">Transferase</keyword>
<feature type="region of interest" description="Disordered" evidence="13">
    <location>
        <begin position="446"/>
        <end position="468"/>
    </location>
</feature>
<dbReference type="eggNOG" id="KOG4628">
    <property type="taxonomic scope" value="Eukaryota"/>
</dbReference>
<keyword evidence="8" id="KW-0833">Ubl conjugation pathway</keyword>
<dbReference type="EC" id="2.3.2.27" evidence="3"/>
<dbReference type="InterPro" id="IPR003137">
    <property type="entry name" value="PA_domain"/>
</dbReference>
<dbReference type="InParanoid" id="A3LP80"/>
<organism evidence="16 17">
    <name type="scientific">Scheffersomyces stipitis (strain ATCC 58785 / CBS 6054 / NBRC 10063 / NRRL Y-11545)</name>
    <name type="common">Yeast</name>
    <name type="synonym">Pichia stipitis</name>
    <dbReference type="NCBI Taxonomy" id="322104"/>
    <lineage>
        <taxon>Eukaryota</taxon>
        <taxon>Fungi</taxon>
        <taxon>Dikarya</taxon>
        <taxon>Ascomycota</taxon>
        <taxon>Saccharomycotina</taxon>
        <taxon>Pichiomycetes</taxon>
        <taxon>Debaryomycetaceae</taxon>
        <taxon>Scheffersomyces</taxon>
    </lineage>
</organism>
<feature type="non-terminal residue" evidence="16">
    <location>
        <position position="1"/>
    </location>
</feature>
<feature type="non-terminal residue" evidence="16">
    <location>
        <position position="468"/>
    </location>
</feature>
<evidence type="ECO:0000256" key="7">
    <source>
        <dbReference type="ARBA" id="ARBA00022771"/>
    </source>
</evidence>
<name>A3LP80_PICST</name>
<protein>
    <recommendedName>
        <fullName evidence="3">RING-type E3 ubiquitin transferase</fullName>
        <ecNumber evidence="3">2.3.2.27</ecNumber>
    </recommendedName>
</protein>
<dbReference type="Gene3D" id="3.30.40.10">
    <property type="entry name" value="Zinc/RING finger domain, C3HC4 (zinc finger)"/>
    <property type="match status" value="1"/>
</dbReference>
<keyword evidence="16" id="KW-0436">Ligase</keyword>
<dbReference type="PANTHER" id="PTHR45977">
    <property type="entry name" value="TARGET OF ERK KINASE MPK-1"/>
    <property type="match status" value="1"/>
</dbReference>
<evidence type="ECO:0000256" key="3">
    <source>
        <dbReference type="ARBA" id="ARBA00012483"/>
    </source>
</evidence>
<dbReference type="SMART" id="SM00184">
    <property type="entry name" value="RING"/>
    <property type="match status" value="1"/>
</dbReference>
<reference evidence="16 17" key="1">
    <citation type="journal article" date="2007" name="Nat. Biotechnol.">
        <title>Genome sequence of the lignocellulose-bioconverting and xylose-fermenting yeast Pichia stipitis.</title>
        <authorList>
            <person name="Jeffries T.W."/>
            <person name="Grigoriev I.V."/>
            <person name="Grimwood J."/>
            <person name="Laplaza J.M."/>
            <person name="Aerts A."/>
            <person name="Salamov A."/>
            <person name="Schmutz J."/>
            <person name="Lindquist E."/>
            <person name="Dehal P."/>
            <person name="Shapiro H."/>
            <person name="Jin Y.S."/>
            <person name="Passoth V."/>
            <person name="Richardson P.M."/>
        </authorList>
    </citation>
    <scope>NUCLEOTIDE SEQUENCE [LARGE SCALE GENOMIC DNA]</scope>
    <source>
        <strain evidence="17">ATCC 58785 / CBS 6054 / NBRC 10063 / NRRL Y-11545</strain>
    </source>
</reference>
<keyword evidence="11 14" id="KW-0472">Membrane</keyword>
<keyword evidence="10 14" id="KW-1133">Transmembrane helix</keyword>
<dbReference type="HOGENOM" id="CLU_029455_0_0_1"/>
<dbReference type="InterPro" id="IPR001841">
    <property type="entry name" value="Znf_RING"/>
</dbReference>
<evidence type="ECO:0000256" key="2">
    <source>
        <dbReference type="ARBA" id="ARBA00004141"/>
    </source>
</evidence>
<proteinExistence type="predicted"/>
<evidence type="ECO:0000256" key="5">
    <source>
        <dbReference type="ARBA" id="ARBA00022692"/>
    </source>
</evidence>
<keyword evidence="9" id="KW-0862">Zinc</keyword>
<dbReference type="GO" id="GO:0016567">
    <property type="term" value="P:protein ubiquitination"/>
    <property type="evidence" value="ECO:0007669"/>
    <property type="project" value="TreeGrafter"/>
</dbReference>
<dbReference type="InterPro" id="IPR013083">
    <property type="entry name" value="Znf_RING/FYVE/PHD"/>
</dbReference>
<feature type="region of interest" description="Disordered" evidence="13">
    <location>
        <begin position="319"/>
        <end position="351"/>
    </location>
</feature>
<dbReference type="CDD" id="cd04813">
    <property type="entry name" value="PA_1"/>
    <property type="match status" value="1"/>
</dbReference>
<evidence type="ECO:0000256" key="14">
    <source>
        <dbReference type="SAM" id="Phobius"/>
    </source>
</evidence>
<dbReference type="Gene3D" id="3.50.30.30">
    <property type="match status" value="1"/>
</dbReference>
<evidence type="ECO:0000256" key="8">
    <source>
        <dbReference type="ARBA" id="ARBA00022786"/>
    </source>
</evidence>
<evidence type="ECO:0000313" key="16">
    <source>
        <dbReference type="EMBL" id="ABN64994.2"/>
    </source>
</evidence>
<accession>A3LP80</accession>
<dbReference type="RefSeq" id="XP_001383023.2">
    <property type="nucleotide sequence ID" value="XM_001382986.1"/>
</dbReference>
<dbReference type="Pfam" id="PF02225">
    <property type="entry name" value="PA"/>
    <property type="match status" value="1"/>
</dbReference>
<feature type="domain" description="RING-type" evidence="15">
    <location>
        <begin position="389"/>
        <end position="432"/>
    </location>
</feature>
<evidence type="ECO:0000256" key="11">
    <source>
        <dbReference type="ARBA" id="ARBA00023136"/>
    </source>
</evidence>
<dbReference type="SUPFAM" id="SSF57850">
    <property type="entry name" value="RING/U-box"/>
    <property type="match status" value="1"/>
</dbReference>
<keyword evidence="7 12" id="KW-0863">Zinc-finger</keyword>
<dbReference type="EMBL" id="CP000496">
    <property type="protein sequence ID" value="ABN64994.2"/>
    <property type="molecule type" value="Genomic_DNA"/>
</dbReference>
<dbReference type="GO" id="GO:0006511">
    <property type="term" value="P:ubiquitin-dependent protein catabolic process"/>
    <property type="evidence" value="ECO:0007669"/>
    <property type="project" value="TreeGrafter"/>
</dbReference>
<comment type="subcellular location">
    <subcellularLocation>
        <location evidence="2">Membrane</location>
        <topology evidence="2">Multi-pass membrane protein</topology>
    </subcellularLocation>
</comment>
<evidence type="ECO:0000313" key="17">
    <source>
        <dbReference type="Proteomes" id="UP000002258"/>
    </source>
</evidence>
<evidence type="ECO:0000259" key="15">
    <source>
        <dbReference type="PROSITE" id="PS50089"/>
    </source>
</evidence>
<dbReference type="GeneID" id="4836970"/>
<evidence type="ECO:0000256" key="1">
    <source>
        <dbReference type="ARBA" id="ARBA00000900"/>
    </source>
</evidence>
<dbReference type="OrthoDB" id="8062037at2759"/>
<dbReference type="STRING" id="322104.A3LP80"/>
<evidence type="ECO:0000256" key="6">
    <source>
        <dbReference type="ARBA" id="ARBA00022723"/>
    </source>
</evidence>
<gene>
    <name evidence="16" type="ORF">PICST_24789</name>
</gene>
<evidence type="ECO:0000256" key="9">
    <source>
        <dbReference type="ARBA" id="ARBA00022833"/>
    </source>
</evidence>
<feature type="transmembrane region" description="Helical" evidence="14">
    <location>
        <begin position="248"/>
        <end position="270"/>
    </location>
</feature>
<evidence type="ECO:0000256" key="12">
    <source>
        <dbReference type="PROSITE-ProRule" id="PRU00175"/>
    </source>
</evidence>
<evidence type="ECO:0000256" key="13">
    <source>
        <dbReference type="SAM" id="MobiDB-lite"/>
    </source>
</evidence>
<dbReference type="KEGG" id="pic:PICST_24789"/>
<evidence type="ECO:0000256" key="4">
    <source>
        <dbReference type="ARBA" id="ARBA00022679"/>
    </source>
</evidence>
<dbReference type="OMA" id="ITMFSNT"/>
<dbReference type="GO" id="GO:0016020">
    <property type="term" value="C:membrane"/>
    <property type="evidence" value="ECO:0007669"/>
    <property type="project" value="UniProtKB-SubCell"/>
</dbReference>
<dbReference type="Pfam" id="PF13639">
    <property type="entry name" value="zf-RING_2"/>
    <property type="match status" value="1"/>
</dbReference>
<dbReference type="PROSITE" id="PS50089">
    <property type="entry name" value="ZF_RING_2"/>
    <property type="match status" value="1"/>
</dbReference>
<sequence length="468" mass="52867">TRSVFQPQLFLMFAAVLVMFYCVDHFTKGQLDFDDALFLTRNSFKELKDTYMPRGIHVRHDGLANQTSSTIFNVDLDYPLNSVVNSFFPIDALIAFNTTNTTHSVDTMGDDRHEITARYASFSPILNYHMRRQYKILPTNGCNKSDLNLSHKQYKNKVLIVLRGDCTFVDKVSNILNSGLDPAAVIVANDEPYRGLVTMFSANFNQDGSLRIPIMFITNEDYHVLKKLSVKDVPDITLDLSTASIGSWFSIIASMVLSPPLLIIIFYSIIICGQKLKRRQANIRNAKLVRELPVYIYNGSHLIHAKYLSTYLKVTGQSQSQGKSQDQNQNQNQNNTQNIINFSDSPKQSPSSSFASLDRILVNGIDIRASANSLHILTAPENFYPAYKCSICLEKYSPLKSRVLVLDCKHIYHERCLSNWLINFRRSCPLCNVMINPSTEPYLLAGQDSSSSDYGSMDETDLEAQSNP</sequence>
<dbReference type="Proteomes" id="UP000002258">
    <property type="component" value="Chromosome 2"/>
</dbReference>
<keyword evidence="5 14" id="KW-0812">Transmembrane</keyword>
<keyword evidence="17" id="KW-1185">Reference proteome</keyword>